<evidence type="ECO:0000313" key="1">
    <source>
        <dbReference type="EMBL" id="SKC75533.1"/>
    </source>
</evidence>
<proteinExistence type="predicted"/>
<dbReference type="EMBL" id="FUZU01000002">
    <property type="protein sequence ID" value="SKC75533.1"/>
    <property type="molecule type" value="Genomic_DNA"/>
</dbReference>
<dbReference type="RefSeq" id="WP_079687803.1">
    <property type="nucleotide sequence ID" value="NZ_FUZU01000002.1"/>
</dbReference>
<evidence type="ECO:0000313" key="2">
    <source>
        <dbReference type="Proteomes" id="UP000190961"/>
    </source>
</evidence>
<evidence type="ECO:0008006" key="3">
    <source>
        <dbReference type="Google" id="ProtNLM"/>
    </source>
</evidence>
<dbReference type="InterPro" id="IPR053154">
    <property type="entry name" value="c-di-AMP_regulator"/>
</dbReference>
<accession>A0A1T5LHR9</accession>
<gene>
    <name evidence="1" type="ORF">SAMN05660236_3264</name>
</gene>
<dbReference type="STRING" id="688867.SAMN05660236_3264"/>
<sequence>MSVINSIFNLLRFNRKNWKAVVLCLFAATVFWFFNALNKNYTTNISFPLKFDYDQENYVAIHPLPQVVRVNVTGIGWDLFRRSLGLKVPALVVPLERPVEIRKIVGSTLPALFANQIERLEINFVLTDTLHIAIEPKGKRWVTLAVDTPSILFRNGYVMTSTPSISPDSIYIEGPWNLVKGISEPVYLKISQRNIDESFHNDVEVQFVNNELIKRNPPTVSVDFEVDRLRPVTDSVRLVLVNLPKGARPSLAVRKFPCTFAIPQRYMDDYIPDSIKAVVDLKNFSRGFKRVQPVLQGLPPYSKVIKVDSVFVKF</sequence>
<organism evidence="1 2">
    <name type="scientific">Ohtaekwangia koreensis</name>
    <dbReference type="NCBI Taxonomy" id="688867"/>
    <lineage>
        <taxon>Bacteria</taxon>
        <taxon>Pseudomonadati</taxon>
        <taxon>Bacteroidota</taxon>
        <taxon>Cytophagia</taxon>
        <taxon>Cytophagales</taxon>
        <taxon>Fulvivirgaceae</taxon>
        <taxon>Ohtaekwangia</taxon>
    </lineage>
</organism>
<dbReference type="Proteomes" id="UP000190961">
    <property type="component" value="Unassembled WGS sequence"/>
</dbReference>
<dbReference type="PANTHER" id="PTHR37804">
    <property type="entry name" value="CDAA REGULATORY PROTEIN CDAR"/>
    <property type="match status" value="1"/>
</dbReference>
<keyword evidence="2" id="KW-1185">Reference proteome</keyword>
<name>A0A1T5LHR9_9BACT</name>
<dbReference type="OrthoDB" id="1115707at2"/>
<dbReference type="PANTHER" id="PTHR37804:SF1">
    <property type="entry name" value="CDAA REGULATORY PROTEIN CDAR"/>
    <property type="match status" value="1"/>
</dbReference>
<reference evidence="1 2" key="1">
    <citation type="submission" date="2017-02" db="EMBL/GenBank/DDBJ databases">
        <authorList>
            <person name="Peterson S.W."/>
        </authorList>
    </citation>
    <scope>NUCLEOTIDE SEQUENCE [LARGE SCALE GENOMIC DNA]</scope>
    <source>
        <strain evidence="1 2">DSM 25262</strain>
    </source>
</reference>
<protein>
    <recommendedName>
        <fullName evidence="3">YbbR-like protein</fullName>
    </recommendedName>
</protein>
<dbReference type="AlphaFoldDB" id="A0A1T5LHR9"/>
<dbReference type="Gene3D" id="2.170.120.40">
    <property type="entry name" value="YbbR-like domain"/>
    <property type="match status" value="1"/>
</dbReference>